<evidence type="ECO:0000313" key="2">
    <source>
        <dbReference type="EMBL" id="GBP88171.1"/>
    </source>
</evidence>
<reference evidence="2 3" key="1">
    <citation type="journal article" date="2019" name="Commun. Biol.">
        <title>The bagworm genome reveals a unique fibroin gene that provides high tensile strength.</title>
        <authorList>
            <person name="Kono N."/>
            <person name="Nakamura H."/>
            <person name="Ohtoshi R."/>
            <person name="Tomita M."/>
            <person name="Numata K."/>
            <person name="Arakawa K."/>
        </authorList>
    </citation>
    <scope>NUCLEOTIDE SEQUENCE [LARGE SCALE GENOMIC DNA]</scope>
</reference>
<dbReference type="EMBL" id="BGZK01001912">
    <property type="protein sequence ID" value="GBP88171.1"/>
    <property type="molecule type" value="Genomic_DNA"/>
</dbReference>
<dbReference type="AlphaFoldDB" id="A0A4C1ZH53"/>
<evidence type="ECO:0000313" key="3">
    <source>
        <dbReference type="Proteomes" id="UP000299102"/>
    </source>
</evidence>
<accession>A0A4C1ZH53</accession>
<feature type="region of interest" description="Disordered" evidence="1">
    <location>
        <begin position="33"/>
        <end position="77"/>
    </location>
</feature>
<gene>
    <name evidence="2" type="ORF">EVAR_99075_1</name>
</gene>
<proteinExistence type="predicted"/>
<dbReference type="Proteomes" id="UP000299102">
    <property type="component" value="Unassembled WGS sequence"/>
</dbReference>
<keyword evidence="3" id="KW-1185">Reference proteome</keyword>
<protein>
    <submittedName>
        <fullName evidence="2">Uncharacterized protein</fullName>
    </submittedName>
</protein>
<evidence type="ECO:0000256" key="1">
    <source>
        <dbReference type="SAM" id="MobiDB-lite"/>
    </source>
</evidence>
<comment type="caution">
    <text evidence="2">The sequence shown here is derived from an EMBL/GenBank/DDBJ whole genome shotgun (WGS) entry which is preliminary data.</text>
</comment>
<organism evidence="2 3">
    <name type="scientific">Eumeta variegata</name>
    <name type="common">Bagworm moth</name>
    <name type="synonym">Eumeta japonica</name>
    <dbReference type="NCBI Taxonomy" id="151549"/>
    <lineage>
        <taxon>Eukaryota</taxon>
        <taxon>Metazoa</taxon>
        <taxon>Ecdysozoa</taxon>
        <taxon>Arthropoda</taxon>
        <taxon>Hexapoda</taxon>
        <taxon>Insecta</taxon>
        <taxon>Pterygota</taxon>
        <taxon>Neoptera</taxon>
        <taxon>Endopterygota</taxon>
        <taxon>Lepidoptera</taxon>
        <taxon>Glossata</taxon>
        <taxon>Ditrysia</taxon>
        <taxon>Tineoidea</taxon>
        <taxon>Psychidae</taxon>
        <taxon>Oiketicinae</taxon>
        <taxon>Eumeta</taxon>
    </lineage>
</organism>
<name>A0A4C1ZH53_EUMVA</name>
<sequence length="150" mass="16285">MDNAQRQRDRPARRRVAARLGFAFVRLDRRGSATCRRAGGGVGRGPPARRREAENAPLPASFPGGRNSRPGLGSSRPHSGLFAVCERKSLFRTLKHVSVDSAETHTVPPQEFRVWCSGRPPAAAVCARPPHAHPGEGAAGVRPCERPIWI</sequence>